<feature type="non-terminal residue" evidence="2">
    <location>
        <position position="1"/>
    </location>
</feature>
<feature type="region of interest" description="Disordered" evidence="1">
    <location>
        <begin position="333"/>
        <end position="385"/>
    </location>
</feature>
<feature type="non-terminal residue" evidence="2">
    <location>
        <position position="385"/>
    </location>
</feature>
<evidence type="ECO:0000313" key="3">
    <source>
        <dbReference type="Proteomes" id="UP000652761"/>
    </source>
</evidence>
<reference evidence="2" key="1">
    <citation type="submission" date="2017-07" db="EMBL/GenBank/DDBJ databases">
        <title>Taro Niue Genome Assembly and Annotation.</title>
        <authorList>
            <person name="Atibalentja N."/>
            <person name="Keating K."/>
            <person name="Fields C.J."/>
        </authorList>
    </citation>
    <scope>NUCLEOTIDE SEQUENCE</scope>
    <source>
        <strain evidence="2">Niue_2</strain>
        <tissue evidence="2">Leaf</tissue>
    </source>
</reference>
<dbReference type="EMBL" id="NMUH01000025">
    <property type="protein sequence ID" value="MQL68924.1"/>
    <property type="molecule type" value="Genomic_DNA"/>
</dbReference>
<keyword evidence="3" id="KW-1185">Reference proteome</keyword>
<evidence type="ECO:0000313" key="2">
    <source>
        <dbReference type="EMBL" id="MQL68924.1"/>
    </source>
</evidence>
<sequence length="385" mass="43354">GREQHVDLKETQTEAGYHNRTLSLPKARGKTRTQAAAKTWLMVQPQGTASTKCPRGGKLNTSNTEQTRKATHKAYDQDTWHNTRCQNKHQEPPKVQHNAPRLQTEQNKPLGHEHRVPPQAPKLGKMQHSCNNDRNNTANRKDSPQETCHKPPARSRKSKRAENATPAVNPQGTNTRNIEKKHAQGAVPNCTNGLKQPKANRKGLSTRDPHKQNTRRNSSFKGATTHLLLEAHKYKTPLPPRRRSGPHTKQQQVPPSTAKAQAETHTRTMLAQASQTIDNWSCLTLNIGHVALRRPVRQQETNTARDGTIGHHNLLLYKKTTCMREATCSTSKQHKGRDLRHKGCHGARHGPKCHVKAPPPQATHRKQRKMAHNRPLPHTKEKTSH</sequence>
<feature type="compositionally biased region" description="Basic residues" evidence="1">
    <location>
        <begin position="363"/>
        <end position="377"/>
    </location>
</feature>
<name>A0A843TH67_COLES</name>
<dbReference type="AlphaFoldDB" id="A0A843TH67"/>
<feature type="compositionally biased region" description="Basic and acidic residues" evidence="1">
    <location>
        <begin position="139"/>
        <end position="149"/>
    </location>
</feature>
<feature type="compositionally biased region" description="Polar residues" evidence="1">
    <location>
        <begin position="247"/>
        <end position="259"/>
    </location>
</feature>
<feature type="region of interest" description="Disordered" evidence="1">
    <location>
        <begin position="46"/>
        <end position="224"/>
    </location>
</feature>
<dbReference type="Proteomes" id="UP000652761">
    <property type="component" value="Unassembled WGS sequence"/>
</dbReference>
<comment type="caution">
    <text evidence="2">The sequence shown here is derived from an EMBL/GenBank/DDBJ whole genome shotgun (WGS) entry which is preliminary data.</text>
</comment>
<proteinExistence type="predicted"/>
<feature type="compositionally biased region" description="Polar residues" evidence="1">
    <location>
        <begin position="128"/>
        <end position="138"/>
    </location>
</feature>
<gene>
    <name evidence="2" type="ORF">Taro_001226</name>
</gene>
<feature type="compositionally biased region" description="Polar residues" evidence="1">
    <location>
        <begin position="166"/>
        <end position="176"/>
    </location>
</feature>
<feature type="compositionally biased region" description="Basic residues" evidence="1">
    <location>
        <begin position="333"/>
        <end position="355"/>
    </location>
</feature>
<protein>
    <submittedName>
        <fullName evidence="2">Uncharacterized protein</fullName>
    </submittedName>
</protein>
<organism evidence="2 3">
    <name type="scientific">Colocasia esculenta</name>
    <name type="common">Wild taro</name>
    <name type="synonym">Arum esculentum</name>
    <dbReference type="NCBI Taxonomy" id="4460"/>
    <lineage>
        <taxon>Eukaryota</taxon>
        <taxon>Viridiplantae</taxon>
        <taxon>Streptophyta</taxon>
        <taxon>Embryophyta</taxon>
        <taxon>Tracheophyta</taxon>
        <taxon>Spermatophyta</taxon>
        <taxon>Magnoliopsida</taxon>
        <taxon>Liliopsida</taxon>
        <taxon>Araceae</taxon>
        <taxon>Aroideae</taxon>
        <taxon>Colocasieae</taxon>
        <taxon>Colocasia</taxon>
    </lineage>
</organism>
<evidence type="ECO:0000256" key="1">
    <source>
        <dbReference type="SAM" id="MobiDB-lite"/>
    </source>
</evidence>
<accession>A0A843TH67</accession>
<feature type="region of interest" description="Disordered" evidence="1">
    <location>
        <begin position="236"/>
        <end position="267"/>
    </location>
</feature>